<dbReference type="HOGENOM" id="CLU_000604_1_22_4"/>
<sequence>MNAAADTVVKLVGVSRLYRQGASVVHALQHINLEIRKGDFAVLVGPSGSGKTTLLNVIGGLDSPTEGHVWVDGSEIGTLGKAALSDIRLRKIGFVFQEFNLIPVLSALENVEFVMLLQGVPEMQRRDRAMTPLKELGLEGMEHRRPQQLSGGQQQRVAVARAIAAEPIIVLPDEPTANLDSKAGAALMDMMKAMNERRGVTFVFSTHDPMVVERARRVIRLRDGRIEADERRPP</sequence>
<dbReference type="GO" id="GO:0005524">
    <property type="term" value="F:ATP binding"/>
    <property type="evidence" value="ECO:0007669"/>
    <property type="project" value="UniProtKB-KW"/>
</dbReference>
<reference evidence="10" key="1">
    <citation type="submission" date="2008-05" db="EMBL/GenBank/DDBJ databases">
        <title>Complete sequence of chromosome1 of Ralstonia pickettii 12J.</title>
        <authorList>
            <consortium name="US DOE Joint Genome Institute"/>
            <person name="Lucas S."/>
            <person name="Copeland A."/>
            <person name="Lapidus A."/>
            <person name="Glavina del Rio T."/>
            <person name="Dalin E."/>
            <person name="Tice H."/>
            <person name="Bruce D."/>
            <person name="Goodwin L."/>
            <person name="Pitluck S."/>
            <person name="Meincke L."/>
            <person name="Brettin T."/>
            <person name="Detter J.C."/>
            <person name="Han C."/>
            <person name="Kuske C.R."/>
            <person name="Schmutz J."/>
            <person name="Larimer F."/>
            <person name="Land M."/>
            <person name="Hauser L."/>
            <person name="Kyrpides N."/>
            <person name="Mikhailova N."/>
            <person name="Marsh T."/>
            <person name="Richardson P."/>
        </authorList>
    </citation>
    <scope>NUCLEOTIDE SEQUENCE</scope>
    <source>
        <strain evidence="10">12J</strain>
    </source>
</reference>
<dbReference type="STRING" id="402626.Rpic_1662"/>
<keyword evidence="4" id="KW-0547">Nucleotide-binding</keyword>
<keyword evidence="5" id="KW-0067">ATP-binding</keyword>
<dbReference type="PANTHER" id="PTHR24220:SF86">
    <property type="entry name" value="ABC TRANSPORTER ABCH.1"/>
    <property type="match status" value="1"/>
</dbReference>
<dbReference type="AlphaFoldDB" id="B2UDI7"/>
<dbReference type="PROSITE" id="PS00211">
    <property type="entry name" value="ABC_TRANSPORTER_1"/>
    <property type="match status" value="1"/>
</dbReference>
<evidence type="ECO:0000256" key="4">
    <source>
        <dbReference type="ARBA" id="ARBA00022741"/>
    </source>
</evidence>
<keyword evidence="6" id="KW-0472">Membrane</keyword>
<dbReference type="InterPro" id="IPR027417">
    <property type="entry name" value="P-loop_NTPase"/>
</dbReference>
<gene>
    <name evidence="10" type="ordered locus">Rpic_1662</name>
</gene>
<dbReference type="InterPro" id="IPR003439">
    <property type="entry name" value="ABC_transporter-like_ATP-bd"/>
</dbReference>
<keyword evidence="3" id="KW-0997">Cell inner membrane</keyword>
<dbReference type="eggNOG" id="COG1136">
    <property type="taxonomic scope" value="Bacteria"/>
</dbReference>
<evidence type="ECO:0000256" key="8">
    <source>
        <dbReference type="ARBA" id="ARBA00038388"/>
    </source>
</evidence>
<protein>
    <submittedName>
        <fullName evidence="10">ABC transporter related</fullName>
    </submittedName>
</protein>
<dbReference type="GO" id="GO:0016887">
    <property type="term" value="F:ATP hydrolysis activity"/>
    <property type="evidence" value="ECO:0007669"/>
    <property type="project" value="InterPro"/>
</dbReference>
<name>B2UDI7_RALPJ</name>
<dbReference type="GO" id="GO:0098796">
    <property type="term" value="C:membrane protein complex"/>
    <property type="evidence" value="ECO:0007669"/>
    <property type="project" value="UniProtKB-ARBA"/>
</dbReference>
<evidence type="ECO:0000256" key="3">
    <source>
        <dbReference type="ARBA" id="ARBA00022519"/>
    </source>
</evidence>
<keyword evidence="6" id="KW-1133">Transmembrane helix</keyword>
<dbReference type="EMBL" id="CP001068">
    <property type="protein sequence ID" value="ACD26800.1"/>
    <property type="molecule type" value="Genomic_DNA"/>
</dbReference>
<dbReference type="GO" id="GO:0005886">
    <property type="term" value="C:plasma membrane"/>
    <property type="evidence" value="ECO:0007669"/>
    <property type="project" value="TreeGrafter"/>
</dbReference>
<feature type="domain" description="ABC transporter" evidence="9">
    <location>
        <begin position="9"/>
        <end position="234"/>
    </location>
</feature>
<evidence type="ECO:0000256" key="7">
    <source>
        <dbReference type="ARBA" id="ARBA00023251"/>
    </source>
</evidence>
<evidence type="ECO:0000313" key="10">
    <source>
        <dbReference type="EMBL" id="ACD26800.1"/>
    </source>
</evidence>
<dbReference type="PROSITE" id="PS50893">
    <property type="entry name" value="ABC_TRANSPORTER_2"/>
    <property type="match status" value="1"/>
</dbReference>
<proteinExistence type="inferred from homology"/>
<dbReference type="PATRIC" id="fig|402626.5.peg.2842"/>
<dbReference type="SUPFAM" id="SSF52540">
    <property type="entry name" value="P-loop containing nucleoside triphosphate hydrolases"/>
    <property type="match status" value="1"/>
</dbReference>
<evidence type="ECO:0000256" key="5">
    <source>
        <dbReference type="ARBA" id="ARBA00022840"/>
    </source>
</evidence>
<evidence type="ECO:0000256" key="6">
    <source>
        <dbReference type="ARBA" id="ARBA00022989"/>
    </source>
</evidence>
<evidence type="ECO:0000256" key="2">
    <source>
        <dbReference type="ARBA" id="ARBA00022475"/>
    </source>
</evidence>
<dbReference type="InterPro" id="IPR015854">
    <property type="entry name" value="ABC_transpr_LolD-like"/>
</dbReference>
<evidence type="ECO:0000259" key="9">
    <source>
        <dbReference type="PROSITE" id="PS50893"/>
    </source>
</evidence>
<dbReference type="FunFam" id="3.40.50.300:FF:000032">
    <property type="entry name" value="Export ABC transporter ATP-binding protein"/>
    <property type="match status" value="1"/>
</dbReference>
<accession>B2UDI7</accession>
<keyword evidence="7" id="KW-0046">Antibiotic resistance</keyword>
<keyword evidence="6" id="KW-0812">Transmembrane</keyword>
<dbReference type="SMART" id="SM00382">
    <property type="entry name" value="AAA"/>
    <property type="match status" value="1"/>
</dbReference>
<dbReference type="PANTHER" id="PTHR24220">
    <property type="entry name" value="IMPORT ATP-BINDING PROTEIN"/>
    <property type="match status" value="1"/>
</dbReference>
<dbReference type="Pfam" id="PF00005">
    <property type="entry name" value="ABC_tran"/>
    <property type="match status" value="1"/>
</dbReference>
<keyword evidence="2" id="KW-1003">Cell membrane</keyword>
<dbReference type="KEGG" id="rpi:Rpic_1662"/>
<dbReference type="Gene3D" id="3.40.50.300">
    <property type="entry name" value="P-loop containing nucleotide triphosphate hydrolases"/>
    <property type="match status" value="1"/>
</dbReference>
<comment type="similarity">
    <text evidence="8">Belongs to the ABC transporter superfamily. Macrolide exporter (TC 3.A.1.122) family.</text>
</comment>
<keyword evidence="1" id="KW-0813">Transport</keyword>
<dbReference type="InterPro" id="IPR017911">
    <property type="entry name" value="MacB-like_ATP-bd"/>
</dbReference>
<organism evidence="10">
    <name type="scientific">Ralstonia pickettii (strain 12J)</name>
    <dbReference type="NCBI Taxonomy" id="402626"/>
    <lineage>
        <taxon>Bacteria</taxon>
        <taxon>Pseudomonadati</taxon>
        <taxon>Pseudomonadota</taxon>
        <taxon>Betaproteobacteria</taxon>
        <taxon>Burkholderiales</taxon>
        <taxon>Burkholderiaceae</taxon>
        <taxon>Ralstonia</taxon>
    </lineage>
</organism>
<dbReference type="InterPro" id="IPR017871">
    <property type="entry name" value="ABC_transporter-like_CS"/>
</dbReference>
<dbReference type="CDD" id="cd03255">
    <property type="entry name" value="ABC_MJ0796_LolCDE_FtsE"/>
    <property type="match status" value="1"/>
</dbReference>
<dbReference type="InterPro" id="IPR003593">
    <property type="entry name" value="AAA+_ATPase"/>
</dbReference>
<evidence type="ECO:0000256" key="1">
    <source>
        <dbReference type="ARBA" id="ARBA00022448"/>
    </source>
</evidence>
<dbReference type="GO" id="GO:0022857">
    <property type="term" value="F:transmembrane transporter activity"/>
    <property type="evidence" value="ECO:0007669"/>
    <property type="project" value="TreeGrafter"/>
</dbReference>
<dbReference type="GO" id="GO:0046677">
    <property type="term" value="P:response to antibiotic"/>
    <property type="evidence" value="ECO:0007669"/>
    <property type="project" value="UniProtKB-KW"/>
</dbReference>